<name>A0A4Y7RU99_9FIRM</name>
<gene>
    <name evidence="1" type="ORF">Pmgp_00905</name>
</gene>
<comment type="caution">
    <text evidence="1">The sequence shown here is derived from an EMBL/GenBank/DDBJ whole genome shotgun (WGS) entry which is preliminary data.</text>
</comment>
<keyword evidence="2" id="KW-1185">Reference proteome</keyword>
<dbReference type="OrthoDB" id="2716151at2"/>
<dbReference type="EMBL" id="QFFZ01000006">
    <property type="protein sequence ID" value="TEB12574.1"/>
    <property type="molecule type" value="Genomic_DNA"/>
</dbReference>
<organism evidence="1 2">
    <name type="scientific">Pelotomaculum propionicicum</name>
    <dbReference type="NCBI Taxonomy" id="258475"/>
    <lineage>
        <taxon>Bacteria</taxon>
        <taxon>Bacillati</taxon>
        <taxon>Bacillota</taxon>
        <taxon>Clostridia</taxon>
        <taxon>Eubacteriales</taxon>
        <taxon>Desulfotomaculaceae</taxon>
        <taxon>Pelotomaculum</taxon>
    </lineage>
</organism>
<accession>A0A4Y7RU99</accession>
<sequence length="224" mass="25636">MSKIQQYVGKVINIEVVGGRHHEGVLVDYGPDIIVIFDNRKYYYYYIPLTHLKHLGLSSQENPENEWNFKNKPISSDTGLLSFRKIIEKAKDILLELYVTGNHPVYGYITNILSDYLLFNSTVYKTIAINISHIKWLALSNRNQTYYSKDRKDLHVQSTLNAIAAPTFEQQLDKMIGNIIVIDADTGPSKVGLVVSVSSEFIELIIANEETHLLNINHIKMFHI</sequence>
<dbReference type="AlphaFoldDB" id="A0A4Y7RU99"/>
<evidence type="ECO:0000313" key="1">
    <source>
        <dbReference type="EMBL" id="TEB12574.1"/>
    </source>
</evidence>
<evidence type="ECO:0000313" key="2">
    <source>
        <dbReference type="Proteomes" id="UP000297597"/>
    </source>
</evidence>
<reference evidence="1 2" key="1">
    <citation type="journal article" date="2018" name="Environ. Microbiol.">
        <title>Novel energy conservation strategies and behaviour of Pelotomaculum schinkii driving syntrophic propionate catabolism.</title>
        <authorList>
            <person name="Hidalgo-Ahumada C.A.P."/>
            <person name="Nobu M.K."/>
            <person name="Narihiro T."/>
            <person name="Tamaki H."/>
            <person name="Liu W.T."/>
            <person name="Kamagata Y."/>
            <person name="Stams A.J.M."/>
            <person name="Imachi H."/>
            <person name="Sousa D.Z."/>
        </authorList>
    </citation>
    <scope>NUCLEOTIDE SEQUENCE [LARGE SCALE GENOMIC DNA]</scope>
    <source>
        <strain evidence="1 2">MGP</strain>
    </source>
</reference>
<proteinExistence type="predicted"/>
<protein>
    <recommendedName>
        <fullName evidence="3">DUF2642 domain-containing protein</fullName>
    </recommendedName>
</protein>
<evidence type="ECO:0008006" key="3">
    <source>
        <dbReference type="Google" id="ProtNLM"/>
    </source>
</evidence>
<dbReference type="Proteomes" id="UP000297597">
    <property type="component" value="Unassembled WGS sequence"/>
</dbReference>
<dbReference type="RefSeq" id="WP_134212780.1">
    <property type="nucleotide sequence ID" value="NZ_QFFZ01000006.1"/>
</dbReference>